<comment type="similarity">
    <text evidence="1">Belongs to the PpiC/parvulin rotamase family.</text>
</comment>
<dbReference type="Proteomes" id="UP001501671">
    <property type="component" value="Unassembled WGS sequence"/>
</dbReference>
<dbReference type="PANTHER" id="PTHR47245:SF3">
    <property type="entry name" value="PEPTIDYL-PROLYL CIS-TRANS ISOMERASE, PPIC-TYPE-RELATED"/>
    <property type="match status" value="1"/>
</dbReference>
<evidence type="ECO:0000259" key="4">
    <source>
        <dbReference type="PROSITE" id="PS50198"/>
    </source>
</evidence>
<dbReference type="InterPro" id="IPR027304">
    <property type="entry name" value="Trigger_fact/SurA_dom_sf"/>
</dbReference>
<dbReference type="RefSeq" id="WP_345245405.1">
    <property type="nucleotide sequence ID" value="NZ_BAABFO010000001.1"/>
</dbReference>
<evidence type="ECO:0000256" key="3">
    <source>
        <dbReference type="SAM" id="SignalP"/>
    </source>
</evidence>
<dbReference type="GO" id="GO:0016853">
    <property type="term" value="F:isomerase activity"/>
    <property type="evidence" value="ECO:0007669"/>
    <property type="project" value="UniProtKB-KW"/>
</dbReference>
<organism evidence="5 6">
    <name type="scientific">Pigmentiphaga soli</name>
    <dbReference type="NCBI Taxonomy" id="1007095"/>
    <lineage>
        <taxon>Bacteria</taxon>
        <taxon>Pseudomonadati</taxon>
        <taxon>Pseudomonadota</taxon>
        <taxon>Betaproteobacteria</taxon>
        <taxon>Burkholderiales</taxon>
        <taxon>Alcaligenaceae</taxon>
        <taxon>Pigmentiphaga</taxon>
    </lineage>
</organism>
<dbReference type="InterPro" id="IPR050245">
    <property type="entry name" value="PrsA_foldase"/>
</dbReference>
<evidence type="ECO:0000256" key="2">
    <source>
        <dbReference type="PROSITE-ProRule" id="PRU00278"/>
    </source>
</evidence>
<dbReference type="SUPFAM" id="SSF109998">
    <property type="entry name" value="Triger factor/SurA peptide-binding domain-like"/>
    <property type="match status" value="1"/>
</dbReference>
<keyword evidence="2" id="KW-0697">Rotamase</keyword>
<evidence type="ECO:0000313" key="5">
    <source>
        <dbReference type="EMBL" id="GAA4322201.1"/>
    </source>
</evidence>
<feature type="signal peptide" evidence="3">
    <location>
        <begin position="1"/>
        <end position="29"/>
    </location>
</feature>
<dbReference type="SUPFAM" id="SSF54534">
    <property type="entry name" value="FKBP-like"/>
    <property type="match status" value="1"/>
</dbReference>
<keyword evidence="2 5" id="KW-0413">Isomerase</keyword>
<dbReference type="InterPro" id="IPR000297">
    <property type="entry name" value="PPIase_PpiC"/>
</dbReference>
<evidence type="ECO:0000313" key="6">
    <source>
        <dbReference type="Proteomes" id="UP001501671"/>
    </source>
</evidence>
<keyword evidence="3" id="KW-0732">Signal</keyword>
<dbReference type="EMBL" id="BAABFO010000001">
    <property type="protein sequence ID" value="GAA4322201.1"/>
    <property type="molecule type" value="Genomic_DNA"/>
</dbReference>
<dbReference type="InterPro" id="IPR046357">
    <property type="entry name" value="PPIase_dom_sf"/>
</dbReference>
<reference evidence="6" key="1">
    <citation type="journal article" date="2019" name="Int. J. Syst. Evol. Microbiol.">
        <title>The Global Catalogue of Microorganisms (GCM) 10K type strain sequencing project: providing services to taxonomists for standard genome sequencing and annotation.</title>
        <authorList>
            <consortium name="The Broad Institute Genomics Platform"/>
            <consortium name="The Broad Institute Genome Sequencing Center for Infectious Disease"/>
            <person name="Wu L."/>
            <person name="Ma J."/>
        </authorList>
    </citation>
    <scope>NUCLEOTIDE SEQUENCE [LARGE SCALE GENOMIC DNA]</scope>
    <source>
        <strain evidence="6">JCM 17666</strain>
    </source>
</reference>
<feature type="domain" description="PpiC" evidence="4">
    <location>
        <begin position="155"/>
        <end position="255"/>
    </location>
</feature>
<dbReference type="PANTHER" id="PTHR47245">
    <property type="entry name" value="PEPTIDYLPROLYL ISOMERASE"/>
    <property type="match status" value="1"/>
</dbReference>
<gene>
    <name evidence="5" type="ORF">GCM10023144_01990</name>
</gene>
<sequence>MKSQSQSLLPFLRIAAGAVLSAGFGMAFAQAPAAGAGGAAVARAGSVAISQDEVTRLLQAMPDTERAAAKNDRAGIENWLRQRLSAEALLKDAQAKGWADRPEIKARLAAAVQEITARIVSTTYLDSVSQVPAGYPSDAEVAAAYEQGKSDLVVPATYRIAQIYLPAAAGDAAAVEKTRAEAKALAQQARKGDFAAIATAQSKDERSAKQGGEVGTLPLSQMLPEVRDTVAKLKVGEVSDPVQSSAGFHVLKLLETHPSRTATLDEVKPQLQAALRQQRQRQLAQAFMDGLVPPNSQVVDAAALDAALKKVN</sequence>
<dbReference type="Gene3D" id="3.10.50.40">
    <property type="match status" value="1"/>
</dbReference>
<accession>A0ABP8GD48</accession>
<evidence type="ECO:0000256" key="1">
    <source>
        <dbReference type="ARBA" id="ARBA00007656"/>
    </source>
</evidence>
<comment type="caution">
    <text evidence="5">The sequence shown here is derived from an EMBL/GenBank/DDBJ whole genome shotgun (WGS) entry which is preliminary data.</text>
</comment>
<protein>
    <submittedName>
        <fullName evidence="5">Peptidylprolyl isomerase</fullName>
    </submittedName>
</protein>
<keyword evidence="6" id="KW-1185">Reference proteome</keyword>
<dbReference type="PROSITE" id="PS50198">
    <property type="entry name" value="PPIC_PPIASE_2"/>
    <property type="match status" value="1"/>
</dbReference>
<dbReference type="Pfam" id="PF00639">
    <property type="entry name" value="Rotamase"/>
    <property type="match status" value="1"/>
</dbReference>
<proteinExistence type="inferred from homology"/>
<name>A0ABP8GD48_9BURK</name>
<feature type="chain" id="PRO_5046767753" evidence="3">
    <location>
        <begin position="30"/>
        <end position="312"/>
    </location>
</feature>